<dbReference type="InterPro" id="IPR005225">
    <property type="entry name" value="Small_GTP-bd"/>
</dbReference>
<reference evidence="4 5" key="1">
    <citation type="submission" date="2015-09" db="EMBL/GenBank/DDBJ databases">
        <title>Trachymyrmex cornetzi WGS genome.</title>
        <authorList>
            <person name="Nygaard S."/>
            <person name="Hu H."/>
            <person name="Boomsma J."/>
            <person name="Zhang G."/>
        </authorList>
    </citation>
    <scope>NUCLEOTIDE SEQUENCE [LARGE SCALE GENOMIC DNA]</scope>
    <source>
        <strain evidence="4">Tcor2-1</strain>
        <tissue evidence="4">Whole body</tissue>
    </source>
</reference>
<dbReference type="CDD" id="cd04164">
    <property type="entry name" value="trmE"/>
    <property type="match status" value="1"/>
</dbReference>
<name>A0A151JPD9_9HYME</name>
<dbReference type="Gene3D" id="1.20.120.430">
    <property type="entry name" value="tRNA modification GTPase MnmE domain 2"/>
    <property type="match status" value="1"/>
</dbReference>
<dbReference type="AlphaFoldDB" id="A0A151JPD9"/>
<dbReference type="InterPro" id="IPR027266">
    <property type="entry name" value="TrmE/GcvT-like"/>
</dbReference>
<evidence type="ECO:0000259" key="3">
    <source>
        <dbReference type="Pfam" id="PF12631"/>
    </source>
</evidence>
<proteinExistence type="predicted"/>
<dbReference type="InterPro" id="IPR025867">
    <property type="entry name" value="MnmE_helical"/>
</dbReference>
<dbReference type="GO" id="GO:0005525">
    <property type="term" value="F:GTP binding"/>
    <property type="evidence" value="ECO:0007669"/>
    <property type="project" value="InterPro"/>
</dbReference>
<evidence type="ECO:0000313" key="4">
    <source>
        <dbReference type="EMBL" id="KYN28374.1"/>
    </source>
</evidence>
<evidence type="ECO:0000259" key="2">
    <source>
        <dbReference type="Pfam" id="PF10396"/>
    </source>
</evidence>
<dbReference type="InterPro" id="IPR027417">
    <property type="entry name" value="P-loop_NTPase"/>
</dbReference>
<dbReference type="Gene3D" id="3.30.1360.120">
    <property type="entry name" value="Probable tRNA modification gtpase trme, domain 1"/>
    <property type="match status" value="1"/>
</dbReference>
<keyword evidence="5" id="KW-1185">Reference proteome</keyword>
<dbReference type="STRING" id="471704.A0A151JPD9"/>
<feature type="domain" description="GTP-binding protein TrmE N-terminal" evidence="2">
    <location>
        <begin position="1"/>
        <end position="46"/>
    </location>
</feature>
<dbReference type="Proteomes" id="UP000078492">
    <property type="component" value="Unassembled WGS sequence"/>
</dbReference>
<dbReference type="InterPro" id="IPR027368">
    <property type="entry name" value="MnmE_dom2"/>
</dbReference>
<dbReference type="PANTHER" id="PTHR42714:SF2">
    <property type="entry name" value="TRNA MODIFICATION GTPASE GTPBP3, MITOCHONDRIAL"/>
    <property type="match status" value="1"/>
</dbReference>
<dbReference type="InterPro" id="IPR018948">
    <property type="entry name" value="GTP-bd_TrmE_N"/>
</dbReference>
<evidence type="ECO:0000259" key="1">
    <source>
        <dbReference type="Pfam" id="PF01926"/>
    </source>
</evidence>
<gene>
    <name evidence="4" type="ORF">ALC57_02213</name>
</gene>
<dbReference type="Gene3D" id="3.40.50.300">
    <property type="entry name" value="P-loop containing nucleotide triphosphate hydrolases"/>
    <property type="match status" value="1"/>
</dbReference>
<dbReference type="Pfam" id="PF12631">
    <property type="entry name" value="MnmE_helical"/>
    <property type="match status" value="1"/>
</dbReference>
<dbReference type="InterPro" id="IPR031168">
    <property type="entry name" value="G_TrmE"/>
</dbReference>
<feature type="domain" description="G" evidence="1">
    <location>
        <begin position="152"/>
        <end position="258"/>
    </location>
</feature>
<dbReference type="SUPFAM" id="SSF52540">
    <property type="entry name" value="P-loop containing nucleoside triphosphate hydrolases"/>
    <property type="match status" value="1"/>
</dbReference>
<evidence type="ECO:0000313" key="5">
    <source>
        <dbReference type="Proteomes" id="UP000078492"/>
    </source>
</evidence>
<dbReference type="GO" id="GO:0030488">
    <property type="term" value="P:tRNA methylation"/>
    <property type="evidence" value="ECO:0007669"/>
    <property type="project" value="TreeGrafter"/>
</dbReference>
<organism evidence="4 5">
    <name type="scientific">Trachymyrmex cornetzi</name>
    <dbReference type="NCBI Taxonomy" id="471704"/>
    <lineage>
        <taxon>Eukaryota</taxon>
        <taxon>Metazoa</taxon>
        <taxon>Ecdysozoa</taxon>
        <taxon>Arthropoda</taxon>
        <taxon>Hexapoda</taxon>
        <taxon>Insecta</taxon>
        <taxon>Pterygota</taxon>
        <taxon>Neoptera</taxon>
        <taxon>Endopterygota</taxon>
        <taxon>Hymenoptera</taxon>
        <taxon>Apocrita</taxon>
        <taxon>Aculeata</taxon>
        <taxon>Formicoidea</taxon>
        <taxon>Formicidae</taxon>
        <taxon>Myrmicinae</taxon>
        <taxon>Trachymyrmex</taxon>
    </lineage>
</organism>
<feature type="non-terminal residue" evidence="4">
    <location>
        <position position="1"/>
    </location>
</feature>
<dbReference type="GO" id="GO:0002098">
    <property type="term" value="P:tRNA wobble uridine modification"/>
    <property type="evidence" value="ECO:0007669"/>
    <property type="project" value="TreeGrafter"/>
</dbReference>
<protein>
    <submittedName>
        <fullName evidence="4">tRNA modification GTPase mnmE</fullName>
    </submittedName>
</protein>
<feature type="domain" description="MnmE helical" evidence="3">
    <location>
        <begin position="49"/>
        <end position="390"/>
    </location>
</feature>
<dbReference type="Pfam" id="PF01926">
    <property type="entry name" value="MMR_HSR1"/>
    <property type="match status" value="1"/>
</dbReference>
<sequence length="393" mass="43790">GEDVLELHVYGSIAVINDLMQELHKLDFLRLAEPEEFIKRAFYNSKFDLTKAEALADLLDAQTELQKSVAIRNLSGELENLYDSLRSSLIDIVTDSVRHILVTLEELIDFPEDDIPDKLLDNVNSEISRLRSEITRYIKINQNNTSLNDGVRVTIIGPPNAGKSTLLNIFSQRNAAIVSDIAGTTRDIIESKVDIGGFPVVFADMAGVRETVDPVEQEGIKRAKKSLLNSDVAIFVFDVSSESDVSYSKELIIDFLTSRDDISSSIICFLNKSDLKSETQEIKNAILNLGIPECTLYYADLTNRNLTVLPSTLTVPAPFILREDHKQSKIFQGFGRNTLHDCVLYLSSFSLEKHLEIAAQDVRSSADALGKLTGKVNVEEVLDRIFSNFCIGK</sequence>
<dbReference type="EMBL" id="KQ978783">
    <property type="protein sequence ID" value="KYN28374.1"/>
    <property type="molecule type" value="Genomic_DNA"/>
</dbReference>
<dbReference type="NCBIfam" id="TIGR00231">
    <property type="entry name" value="small_GTP"/>
    <property type="match status" value="1"/>
</dbReference>
<accession>A0A151JPD9</accession>
<dbReference type="PANTHER" id="PTHR42714">
    <property type="entry name" value="TRNA MODIFICATION GTPASE GTPBP3"/>
    <property type="match status" value="1"/>
</dbReference>
<dbReference type="GO" id="GO:0005739">
    <property type="term" value="C:mitochondrion"/>
    <property type="evidence" value="ECO:0007669"/>
    <property type="project" value="TreeGrafter"/>
</dbReference>
<dbReference type="Pfam" id="PF10396">
    <property type="entry name" value="TrmE_N"/>
    <property type="match status" value="1"/>
</dbReference>
<dbReference type="InterPro" id="IPR006073">
    <property type="entry name" value="GTP-bd"/>
</dbReference>